<accession>A0A0E9TJK1</accession>
<dbReference type="EMBL" id="GBXM01055674">
    <property type="protein sequence ID" value="JAH52903.1"/>
    <property type="molecule type" value="Transcribed_RNA"/>
</dbReference>
<name>A0A0E9TJK1_ANGAN</name>
<evidence type="ECO:0000313" key="1">
    <source>
        <dbReference type="EMBL" id="JAH52903.1"/>
    </source>
</evidence>
<reference evidence="1" key="2">
    <citation type="journal article" date="2015" name="Fish Shellfish Immunol.">
        <title>Early steps in the European eel (Anguilla anguilla)-Vibrio vulnificus interaction in the gills: Role of the RtxA13 toxin.</title>
        <authorList>
            <person name="Callol A."/>
            <person name="Pajuelo D."/>
            <person name="Ebbesson L."/>
            <person name="Teles M."/>
            <person name="MacKenzie S."/>
            <person name="Amaro C."/>
        </authorList>
    </citation>
    <scope>NUCLEOTIDE SEQUENCE</scope>
</reference>
<dbReference type="AlphaFoldDB" id="A0A0E9TJK1"/>
<organism evidence="1">
    <name type="scientific">Anguilla anguilla</name>
    <name type="common">European freshwater eel</name>
    <name type="synonym">Muraena anguilla</name>
    <dbReference type="NCBI Taxonomy" id="7936"/>
    <lineage>
        <taxon>Eukaryota</taxon>
        <taxon>Metazoa</taxon>
        <taxon>Chordata</taxon>
        <taxon>Craniata</taxon>
        <taxon>Vertebrata</taxon>
        <taxon>Euteleostomi</taxon>
        <taxon>Actinopterygii</taxon>
        <taxon>Neopterygii</taxon>
        <taxon>Teleostei</taxon>
        <taxon>Anguilliformes</taxon>
        <taxon>Anguillidae</taxon>
        <taxon>Anguilla</taxon>
    </lineage>
</organism>
<reference evidence="1" key="1">
    <citation type="submission" date="2014-11" db="EMBL/GenBank/DDBJ databases">
        <authorList>
            <person name="Amaro Gonzalez C."/>
        </authorList>
    </citation>
    <scope>NUCLEOTIDE SEQUENCE</scope>
</reference>
<protein>
    <submittedName>
        <fullName evidence="1">Uncharacterized protein</fullName>
    </submittedName>
</protein>
<proteinExistence type="predicted"/>
<sequence>MGLTFHSEQFFQRVVLLAFNGSQTTPFFNLVREHCYLDRTDPP</sequence>